<keyword evidence="1" id="KW-0472">Membrane</keyword>
<keyword evidence="3" id="KW-1185">Reference proteome</keyword>
<evidence type="ECO:0000313" key="2">
    <source>
        <dbReference type="EMBL" id="MFC5502318.1"/>
    </source>
</evidence>
<keyword evidence="1" id="KW-0812">Transmembrane</keyword>
<feature type="transmembrane region" description="Helical" evidence="1">
    <location>
        <begin position="59"/>
        <end position="83"/>
    </location>
</feature>
<dbReference type="EMBL" id="JBHSMG010000002">
    <property type="protein sequence ID" value="MFC5502318.1"/>
    <property type="molecule type" value="Genomic_DNA"/>
</dbReference>
<gene>
    <name evidence="2" type="ORF">ACFPJ4_08720</name>
</gene>
<protein>
    <submittedName>
        <fullName evidence="2">Phage holin family protein</fullName>
    </submittedName>
</protein>
<organism evidence="2 3">
    <name type="scientific">Lysinimonas soli</name>
    <dbReference type="NCBI Taxonomy" id="1074233"/>
    <lineage>
        <taxon>Bacteria</taxon>
        <taxon>Bacillati</taxon>
        <taxon>Actinomycetota</taxon>
        <taxon>Actinomycetes</taxon>
        <taxon>Micrococcales</taxon>
        <taxon>Microbacteriaceae</taxon>
        <taxon>Lysinimonas</taxon>
    </lineage>
</organism>
<name>A0ABW0NRL8_9MICO</name>
<sequence length="145" mass="15474">MSETSSARRSEPRVPRKRSLIELVADVPTLVQELFHREIELLKAEVLGKLKALGAGAGLLVGALVVVLFMVGVLLTSAVLALGQVMPGWLAALVVAAFLLIVAGILALIGYRVLKRGIPPIPTESIDSLQRDYRAIRGIGKRGTT</sequence>
<dbReference type="Proteomes" id="UP001596039">
    <property type="component" value="Unassembled WGS sequence"/>
</dbReference>
<reference evidence="3" key="1">
    <citation type="journal article" date="2019" name="Int. J. Syst. Evol. Microbiol.">
        <title>The Global Catalogue of Microorganisms (GCM) 10K type strain sequencing project: providing services to taxonomists for standard genome sequencing and annotation.</title>
        <authorList>
            <consortium name="The Broad Institute Genomics Platform"/>
            <consortium name="The Broad Institute Genome Sequencing Center for Infectious Disease"/>
            <person name="Wu L."/>
            <person name="Ma J."/>
        </authorList>
    </citation>
    <scope>NUCLEOTIDE SEQUENCE [LARGE SCALE GENOMIC DNA]</scope>
    <source>
        <strain evidence="3">CGMCC 4.6997</strain>
    </source>
</reference>
<accession>A0ABW0NRL8</accession>
<dbReference type="InterPro" id="IPR009937">
    <property type="entry name" value="Phage_holin_3_6"/>
</dbReference>
<evidence type="ECO:0000256" key="1">
    <source>
        <dbReference type="SAM" id="Phobius"/>
    </source>
</evidence>
<keyword evidence="1" id="KW-1133">Transmembrane helix</keyword>
<proteinExistence type="predicted"/>
<comment type="caution">
    <text evidence="2">The sequence shown here is derived from an EMBL/GenBank/DDBJ whole genome shotgun (WGS) entry which is preliminary data.</text>
</comment>
<evidence type="ECO:0000313" key="3">
    <source>
        <dbReference type="Proteomes" id="UP001596039"/>
    </source>
</evidence>
<feature type="transmembrane region" description="Helical" evidence="1">
    <location>
        <begin position="89"/>
        <end position="111"/>
    </location>
</feature>
<dbReference type="RefSeq" id="WP_386740017.1">
    <property type="nucleotide sequence ID" value="NZ_JBHSMG010000002.1"/>
</dbReference>
<dbReference type="Pfam" id="PF07332">
    <property type="entry name" value="Phage_holin_3_6"/>
    <property type="match status" value="1"/>
</dbReference>